<comment type="similarity">
    <text evidence="1">Belongs to the nuclear hormone receptor family.</text>
</comment>
<protein>
    <recommendedName>
        <fullName evidence="5">NR LBD domain-containing protein</fullName>
    </recommendedName>
</protein>
<dbReference type="AlphaFoldDB" id="A0A2G5TQB1"/>
<dbReference type="PANTHER" id="PTHR45886">
    <property type="entry name" value="NUCLEAR HORMONE RECEPTOR FAMILY-RELATED-RELATED"/>
    <property type="match status" value="1"/>
</dbReference>
<evidence type="ECO:0000313" key="6">
    <source>
        <dbReference type="EMBL" id="PIC29422.1"/>
    </source>
</evidence>
<evidence type="ECO:0000313" key="7">
    <source>
        <dbReference type="Proteomes" id="UP000230233"/>
    </source>
</evidence>
<keyword evidence="2" id="KW-0805">Transcription regulation</keyword>
<accession>A0A2G5TQB1</accession>
<dbReference type="EMBL" id="PDUG01000005">
    <property type="protein sequence ID" value="PIC29422.1"/>
    <property type="molecule type" value="Genomic_DNA"/>
</dbReference>
<dbReference type="SUPFAM" id="SSF48508">
    <property type="entry name" value="Nuclear receptor ligand-binding domain"/>
    <property type="match status" value="1"/>
</dbReference>
<organism evidence="6 7">
    <name type="scientific">Caenorhabditis nigoni</name>
    <dbReference type="NCBI Taxonomy" id="1611254"/>
    <lineage>
        <taxon>Eukaryota</taxon>
        <taxon>Metazoa</taxon>
        <taxon>Ecdysozoa</taxon>
        <taxon>Nematoda</taxon>
        <taxon>Chromadorea</taxon>
        <taxon>Rhabditida</taxon>
        <taxon>Rhabditina</taxon>
        <taxon>Rhabditomorpha</taxon>
        <taxon>Rhabditoidea</taxon>
        <taxon>Rhabditidae</taxon>
        <taxon>Peloderinae</taxon>
        <taxon>Caenorhabditis</taxon>
    </lineage>
</organism>
<dbReference type="InterPro" id="IPR035500">
    <property type="entry name" value="NHR-like_dom_sf"/>
</dbReference>
<dbReference type="PANTHER" id="PTHR45886:SF8">
    <property type="entry name" value="NUCLEAR HORMONE RECEPTOR FAMILY-RELATED"/>
    <property type="match status" value="1"/>
</dbReference>
<evidence type="ECO:0000256" key="2">
    <source>
        <dbReference type="ARBA" id="ARBA00023015"/>
    </source>
</evidence>
<keyword evidence="4" id="KW-0675">Receptor</keyword>
<gene>
    <name evidence="6" type="primary">Cnig_chr_V.g20997</name>
    <name evidence="6" type="ORF">B9Z55_020997</name>
</gene>
<dbReference type="OrthoDB" id="5803884at2759"/>
<evidence type="ECO:0000256" key="4">
    <source>
        <dbReference type="ARBA" id="ARBA00023170"/>
    </source>
</evidence>
<dbReference type="Proteomes" id="UP000230233">
    <property type="component" value="Chromosome V"/>
</dbReference>
<dbReference type="Pfam" id="PF00104">
    <property type="entry name" value="Hormone_recep"/>
    <property type="match status" value="1"/>
</dbReference>
<keyword evidence="7" id="KW-1185">Reference proteome</keyword>
<proteinExistence type="inferred from homology"/>
<dbReference type="PROSITE" id="PS51843">
    <property type="entry name" value="NR_LBD"/>
    <property type="match status" value="1"/>
</dbReference>
<dbReference type="InterPro" id="IPR000536">
    <property type="entry name" value="Nucl_hrmn_rcpt_lig-bd"/>
</dbReference>
<keyword evidence="3" id="KW-0804">Transcription</keyword>
<evidence type="ECO:0000256" key="3">
    <source>
        <dbReference type="ARBA" id="ARBA00023163"/>
    </source>
</evidence>
<evidence type="ECO:0000259" key="5">
    <source>
        <dbReference type="PROSITE" id="PS51843"/>
    </source>
</evidence>
<feature type="domain" description="NR LBD" evidence="5">
    <location>
        <begin position="39"/>
        <end position="260"/>
    </location>
</feature>
<evidence type="ECO:0000256" key="1">
    <source>
        <dbReference type="ARBA" id="ARBA00005993"/>
    </source>
</evidence>
<name>A0A2G5TQB1_9PELO</name>
<dbReference type="STRING" id="1611254.A0A2G5TQB1"/>
<dbReference type="SMART" id="SM00430">
    <property type="entry name" value="HOLI"/>
    <property type="match status" value="1"/>
</dbReference>
<reference evidence="7" key="1">
    <citation type="submission" date="2017-10" db="EMBL/GenBank/DDBJ databases">
        <title>Rapid genome shrinkage in a self-fertile nematode reveals novel sperm competition proteins.</title>
        <authorList>
            <person name="Yin D."/>
            <person name="Schwarz E.M."/>
            <person name="Thomas C.G."/>
            <person name="Felde R.L."/>
            <person name="Korf I.F."/>
            <person name="Cutter A.D."/>
            <person name="Schartner C.M."/>
            <person name="Ralston E.J."/>
            <person name="Meyer B.J."/>
            <person name="Haag E.S."/>
        </authorList>
    </citation>
    <scope>NUCLEOTIDE SEQUENCE [LARGE SCALE GENOMIC DNA]</scope>
    <source>
        <strain evidence="7">JU1422</strain>
    </source>
</reference>
<comment type="caution">
    <text evidence="6">The sequence shown here is derived from an EMBL/GenBank/DDBJ whole genome shotgun (WGS) entry which is preliminary data.</text>
</comment>
<sequence length="261" mass="30505">MMIHISTVKSDQESIFELIAHLKILNLQRNRQIQEYRFIGDPTVEELLKVPTPISFQLKPDNYRMDNIEWGNMVALTTIDYMKKFNFLNLLELKDRVLVVQNAFSDFDMFSNAFRALEAKKAEISYPDNSEIFMKLEPPICENLEKNIKCKLAGRLGELKITTEEFLLLAAIFFCNPAISKLSNPGKITLSFYQKLYTSCLLQYCLISYEDNGPCRFTELLSLYPSIKRAHEEIGFHYFLCKTRIRNLPSKKLYDHEMLQL</sequence>
<dbReference type="Gene3D" id="1.10.565.10">
    <property type="entry name" value="Retinoid X Receptor"/>
    <property type="match status" value="1"/>
</dbReference>